<protein>
    <submittedName>
        <fullName evidence="1">Uncharacterized protein</fullName>
    </submittedName>
</protein>
<evidence type="ECO:0000313" key="2">
    <source>
        <dbReference type="Proteomes" id="UP000594263"/>
    </source>
</evidence>
<organism evidence="1 2">
    <name type="scientific">Kalanchoe fedtschenkoi</name>
    <name type="common">Lavender scallops</name>
    <name type="synonym">South American air plant</name>
    <dbReference type="NCBI Taxonomy" id="63787"/>
    <lineage>
        <taxon>Eukaryota</taxon>
        <taxon>Viridiplantae</taxon>
        <taxon>Streptophyta</taxon>
        <taxon>Embryophyta</taxon>
        <taxon>Tracheophyta</taxon>
        <taxon>Spermatophyta</taxon>
        <taxon>Magnoliopsida</taxon>
        <taxon>eudicotyledons</taxon>
        <taxon>Gunneridae</taxon>
        <taxon>Pentapetalae</taxon>
        <taxon>Saxifragales</taxon>
        <taxon>Crassulaceae</taxon>
        <taxon>Kalanchoe</taxon>
    </lineage>
</organism>
<reference evidence="1" key="1">
    <citation type="submission" date="2021-01" db="UniProtKB">
        <authorList>
            <consortium name="EnsemblPlants"/>
        </authorList>
    </citation>
    <scope>IDENTIFICATION</scope>
</reference>
<dbReference type="Gramene" id="Kaladp0010s0074.1.v1.1">
    <property type="protein sequence ID" value="Kaladp0010s0074.1.v1.1.CDS.1"/>
    <property type="gene ID" value="Kaladp0010s0074.v1.1"/>
</dbReference>
<sequence>MEWCYDGVALEKYVSSHSIAQEIRKELLLNLKLSENQGDTFCPISEQFLLQDNGLSCLNASTNHNGYRRPVRPDLAQFRRIKTFSSLLVLTQHVLLTNGKLVPQVVEPEGKFLAELFNWIGRWSGSKAHSASNVELGGEPFVHKQGFCRRL</sequence>
<name>A0A7N0RF40_KALFE</name>
<evidence type="ECO:0000313" key="1">
    <source>
        <dbReference type="EnsemblPlants" id="Kaladp0010s0074.1.v1.1.CDS.1"/>
    </source>
</evidence>
<keyword evidence="2" id="KW-1185">Reference proteome</keyword>
<proteinExistence type="predicted"/>
<dbReference type="EnsemblPlants" id="Kaladp0010s0074.1.v1.1">
    <property type="protein sequence ID" value="Kaladp0010s0074.1.v1.1.CDS.1"/>
    <property type="gene ID" value="Kaladp0010s0074.v1.1"/>
</dbReference>
<dbReference type="Proteomes" id="UP000594263">
    <property type="component" value="Unplaced"/>
</dbReference>
<dbReference type="AlphaFoldDB" id="A0A7N0RF40"/>
<accession>A0A7N0RF40</accession>